<dbReference type="InterPro" id="IPR001611">
    <property type="entry name" value="Leu-rich_rpt"/>
</dbReference>
<proteinExistence type="predicted"/>
<dbReference type="GO" id="GO:0005615">
    <property type="term" value="C:extracellular space"/>
    <property type="evidence" value="ECO:0007669"/>
    <property type="project" value="TreeGrafter"/>
</dbReference>
<dbReference type="SMART" id="SM00364">
    <property type="entry name" value="LRR_BAC"/>
    <property type="match status" value="8"/>
</dbReference>
<reference evidence="3" key="2">
    <citation type="submission" date="2020-05" db="UniProtKB">
        <authorList>
            <consortium name="EnsemblMetazoa"/>
        </authorList>
    </citation>
    <scope>IDENTIFICATION</scope>
    <source>
        <strain evidence="3">ACHKN1017</strain>
    </source>
</reference>
<name>A0A182KGJ7_9DIPT</name>
<dbReference type="Gene3D" id="3.80.10.10">
    <property type="entry name" value="Ribonuclease Inhibitor"/>
    <property type="match status" value="4"/>
</dbReference>
<dbReference type="InterPro" id="IPR032675">
    <property type="entry name" value="LRR_dom_sf"/>
</dbReference>
<evidence type="ECO:0000256" key="2">
    <source>
        <dbReference type="ARBA" id="ARBA00022737"/>
    </source>
</evidence>
<dbReference type="Pfam" id="PF13855">
    <property type="entry name" value="LRR_8"/>
    <property type="match status" value="2"/>
</dbReference>
<dbReference type="PANTHER" id="PTHR45712">
    <property type="entry name" value="AGAP008170-PA"/>
    <property type="match status" value="1"/>
</dbReference>
<keyword evidence="4" id="KW-1185">Reference proteome</keyword>
<dbReference type="STRING" id="43041.A0A182KGJ7"/>
<dbReference type="PROSITE" id="PS51450">
    <property type="entry name" value="LRR"/>
    <property type="match status" value="4"/>
</dbReference>
<reference evidence="4" key="1">
    <citation type="submission" date="2013-03" db="EMBL/GenBank/DDBJ databases">
        <title>The Genome Sequence of Anopheles christyi ACHKN1017.</title>
        <authorList>
            <consortium name="The Broad Institute Genomics Platform"/>
            <person name="Neafsey D.E."/>
            <person name="Besansky N."/>
            <person name="Walker B."/>
            <person name="Young S.K."/>
            <person name="Zeng Q."/>
            <person name="Gargeya S."/>
            <person name="Fitzgerald M."/>
            <person name="Haas B."/>
            <person name="Abouelleil A."/>
            <person name="Allen A.W."/>
            <person name="Alvarado L."/>
            <person name="Arachchi H.M."/>
            <person name="Berlin A.M."/>
            <person name="Chapman S.B."/>
            <person name="Gainer-Dewar J."/>
            <person name="Goldberg J."/>
            <person name="Griggs A."/>
            <person name="Gujja S."/>
            <person name="Hansen M."/>
            <person name="Howarth C."/>
            <person name="Imamovic A."/>
            <person name="Ireland A."/>
            <person name="Larimer J."/>
            <person name="McCowan C."/>
            <person name="Murphy C."/>
            <person name="Pearson M."/>
            <person name="Poon T.W."/>
            <person name="Priest M."/>
            <person name="Roberts A."/>
            <person name="Saif S."/>
            <person name="Shea T."/>
            <person name="Sisk P."/>
            <person name="Sykes S."/>
            <person name="Wortman J."/>
            <person name="Nusbaum C."/>
            <person name="Birren B."/>
        </authorList>
    </citation>
    <scope>NUCLEOTIDE SEQUENCE [LARGE SCALE GENOMIC DNA]</scope>
    <source>
        <strain evidence="4">ACHKN1017</strain>
    </source>
</reference>
<dbReference type="InterPro" id="IPR050333">
    <property type="entry name" value="SLRP"/>
</dbReference>
<evidence type="ECO:0000313" key="4">
    <source>
        <dbReference type="Proteomes" id="UP000075881"/>
    </source>
</evidence>
<dbReference type="SMART" id="SM00365">
    <property type="entry name" value="LRR_SD22"/>
    <property type="match status" value="7"/>
</dbReference>
<dbReference type="VEuPathDB" id="VectorBase:ACHR009885"/>
<dbReference type="SMART" id="SM00369">
    <property type="entry name" value="LRR_TYP"/>
    <property type="match status" value="10"/>
</dbReference>
<sequence length="583" mass="65668">MGTNSLSSVQCEANNALQTLLLCRTNLDAVPPTVNVLSEAQRIEMTFSNLDTIDFMLFCNLSKLNTLSFVRNKIKHIANSATTNCSLYSGLKYLYISQNALVKINLEMFNPFDCIVHISFFFNQLHAVIGDFQNKACFSLEFGHNKLRSLELCRWNLPKLSLLHLSSNSFVTLPLCFDHIPSLKRLDMSNNLLSNISVQAFAKLDSLVSLDFSSNQITFIELNTPHYPKNLQLLKLRNNRLTSLDLSFVPVQLLEVNVQRNLISCFDANQTSPNSGLKMIEFGERNALTYLYVGESNLVNIPETIKLLKDLIKIEMIQCLIHAIDIEQFCDLALQLINFYANRIHHVVNSAASKNCILYESLQSLILSANLLKTINMELFNPFRNMLSVSISENGLEAVLGGLQTNASLGMGLAKNKLNAIDFCKWNVPHLIVLHLHHNKLTTVPSCLDKVHQLTELRLVSNQLVNVSIESFAVMDGLKTLDLSYNRLTSITLNSYRYPPNLEYLGLSDNNLTELDLSLVPVPSLEVDVKMNRIASIDFNSVSPNVTKLSMTANPIDYSWNFPGERINLKWIQNNVNNIVSAY</sequence>
<protein>
    <submittedName>
        <fullName evidence="3">Uncharacterized protein</fullName>
    </submittedName>
</protein>
<evidence type="ECO:0000256" key="1">
    <source>
        <dbReference type="ARBA" id="ARBA00022614"/>
    </source>
</evidence>
<dbReference type="InterPro" id="IPR003591">
    <property type="entry name" value="Leu-rich_rpt_typical-subtyp"/>
</dbReference>
<dbReference type="PANTHER" id="PTHR45712:SF22">
    <property type="entry name" value="INSULIN-LIKE GROWTH FACTOR-BINDING PROTEIN COMPLEX ACID LABILE SUBUNIT"/>
    <property type="match status" value="1"/>
</dbReference>
<evidence type="ECO:0000313" key="3">
    <source>
        <dbReference type="EnsemblMetazoa" id="ACHR009885-PA"/>
    </source>
</evidence>
<organism evidence="3 4">
    <name type="scientific">Anopheles christyi</name>
    <dbReference type="NCBI Taxonomy" id="43041"/>
    <lineage>
        <taxon>Eukaryota</taxon>
        <taxon>Metazoa</taxon>
        <taxon>Ecdysozoa</taxon>
        <taxon>Arthropoda</taxon>
        <taxon>Hexapoda</taxon>
        <taxon>Insecta</taxon>
        <taxon>Pterygota</taxon>
        <taxon>Neoptera</taxon>
        <taxon>Endopterygota</taxon>
        <taxon>Diptera</taxon>
        <taxon>Nematocera</taxon>
        <taxon>Culicoidea</taxon>
        <taxon>Culicidae</taxon>
        <taxon>Anophelinae</taxon>
        <taxon>Anopheles</taxon>
    </lineage>
</organism>
<dbReference type="Proteomes" id="UP000075881">
    <property type="component" value="Unassembled WGS sequence"/>
</dbReference>
<dbReference type="AlphaFoldDB" id="A0A182KGJ7"/>
<dbReference type="EnsemblMetazoa" id="ACHR009885-RA">
    <property type="protein sequence ID" value="ACHR009885-PA"/>
    <property type="gene ID" value="ACHR009885"/>
</dbReference>
<accession>A0A182KGJ7</accession>
<dbReference type="SUPFAM" id="SSF52058">
    <property type="entry name" value="L domain-like"/>
    <property type="match status" value="2"/>
</dbReference>
<keyword evidence="2" id="KW-0677">Repeat</keyword>
<keyword evidence="1" id="KW-0433">Leucine-rich repeat</keyword>